<comment type="caution">
    <text evidence="2">The sequence shown here is derived from an EMBL/GenBank/DDBJ whole genome shotgun (WGS) entry which is preliminary data.</text>
</comment>
<proteinExistence type="predicted"/>
<name>A0A7J7BYP5_TRIWF</name>
<evidence type="ECO:0000313" key="2">
    <source>
        <dbReference type="EMBL" id="KAF5726994.1"/>
    </source>
</evidence>
<dbReference type="OrthoDB" id="687843at2759"/>
<evidence type="ECO:0000256" key="1">
    <source>
        <dbReference type="SAM" id="MobiDB-lite"/>
    </source>
</evidence>
<protein>
    <recommendedName>
        <fullName evidence="4">Embryo sac development arrest 6</fullName>
    </recommendedName>
</protein>
<organism evidence="2 3">
    <name type="scientific">Tripterygium wilfordii</name>
    <name type="common">Thunder God vine</name>
    <dbReference type="NCBI Taxonomy" id="458696"/>
    <lineage>
        <taxon>Eukaryota</taxon>
        <taxon>Viridiplantae</taxon>
        <taxon>Streptophyta</taxon>
        <taxon>Embryophyta</taxon>
        <taxon>Tracheophyta</taxon>
        <taxon>Spermatophyta</taxon>
        <taxon>Magnoliopsida</taxon>
        <taxon>eudicotyledons</taxon>
        <taxon>Gunneridae</taxon>
        <taxon>Pentapetalae</taxon>
        <taxon>rosids</taxon>
        <taxon>fabids</taxon>
        <taxon>Celastrales</taxon>
        <taxon>Celastraceae</taxon>
        <taxon>Tripterygium</taxon>
    </lineage>
</organism>
<evidence type="ECO:0008006" key="4">
    <source>
        <dbReference type="Google" id="ProtNLM"/>
    </source>
</evidence>
<dbReference type="PANTHER" id="PTHR34657">
    <property type="entry name" value="EMBRYO SAC DEVELOPMENT ARREST 6"/>
    <property type="match status" value="1"/>
</dbReference>
<dbReference type="PANTHER" id="PTHR34657:SF10">
    <property type="entry name" value="F21M11.6 PROTEIN"/>
    <property type="match status" value="1"/>
</dbReference>
<accession>A0A7J7BYP5</accession>
<dbReference type="FunCoup" id="A0A7J7BYP5">
    <property type="interactions" value="832"/>
</dbReference>
<dbReference type="InParanoid" id="A0A7J7BYP5"/>
<dbReference type="EMBL" id="JAAARO010000022">
    <property type="protein sequence ID" value="KAF5726994.1"/>
    <property type="molecule type" value="Genomic_DNA"/>
</dbReference>
<evidence type="ECO:0000313" key="3">
    <source>
        <dbReference type="Proteomes" id="UP000593562"/>
    </source>
</evidence>
<dbReference type="AlphaFoldDB" id="A0A7J7BYP5"/>
<reference evidence="2 3" key="1">
    <citation type="journal article" date="2020" name="Nat. Commun.">
        <title>Genome of Tripterygium wilfordii and identification of cytochrome P450 involved in triptolide biosynthesis.</title>
        <authorList>
            <person name="Tu L."/>
            <person name="Su P."/>
            <person name="Zhang Z."/>
            <person name="Gao L."/>
            <person name="Wang J."/>
            <person name="Hu T."/>
            <person name="Zhou J."/>
            <person name="Zhang Y."/>
            <person name="Zhao Y."/>
            <person name="Liu Y."/>
            <person name="Song Y."/>
            <person name="Tong Y."/>
            <person name="Lu Y."/>
            <person name="Yang J."/>
            <person name="Xu C."/>
            <person name="Jia M."/>
            <person name="Peters R.J."/>
            <person name="Huang L."/>
            <person name="Gao W."/>
        </authorList>
    </citation>
    <scope>NUCLEOTIDE SEQUENCE [LARGE SCALE GENOMIC DNA]</scope>
    <source>
        <strain evidence="3">cv. XIE 37</strain>
        <tissue evidence="2">Leaf</tissue>
    </source>
</reference>
<feature type="region of interest" description="Disordered" evidence="1">
    <location>
        <begin position="17"/>
        <end position="56"/>
    </location>
</feature>
<gene>
    <name evidence="2" type="ORF">HS088_TW22G00680</name>
</gene>
<sequence length="153" mass="17203">MNTKTMRLPPRRFLTPTKRKERDGFNNFLNKPSITIPLPRRIPSKLPNPTTAGEKPTLEQAKSNQLLAGYLAHEFLSKGTLFGQPFDPAAARAEIVAKKDKVISSQRAEPEPEPEPRKDKCERYVEISGLLKREGAHIQGIVNPTQLACFLQM</sequence>
<keyword evidence="3" id="KW-1185">Reference proteome</keyword>
<dbReference type="Proteomes" id="UP000593562">
    <property type="component" value="Unassembled WGS sequence"/>
</dbReference>